<evidence type="ECO:0000313" key="13">
    <source>
        <dbReference type="EMBL" id="RJE20309.1"/>
    </source>
</evidence>
<feature type="transmembrane region" description="Helical" evidence="12">
    <location>
        <begin position="356"/>
        <end position="381"/>
    </location>
</feature>
<sequence>MGNVLFPLLLVSIPALVLLHLFIAPYTKVEESFHVQAIHDILSYGIPSTNISETFQVKYDHFTFPGSVPRTFIGAVILSGLSRPIIWLNGAIDRQILARAILGLFNASALASYASGVQKAFGQTAAVWYLLFQGSQFHVIYYASRTLSNMFAFGITTVAMRCLLPEPISPVKYRKRCGVSMYLLTVAGIVFRSELALFLATHTVFLFFTSHITIRREIIPAGVLGLLVGLTSTVLIDSFFWQQFPLWPELTAFKFNVLAGQSSAWGSHPWHFYFSSAIPRLLLNPLTYIVGIPVALLTPATRFPAASITIPSLLFVAIYSIQPHKEWRFIIYTVPPLTVTAALGATYIWNHRTKSFLFRILSLLMILSTLASLFLSTFILLPASSANYPGAQALRTLHRTADSPNPEISVYLGNLACQTGVTRFVEIPPQSRLLYSGDSIPIVQTWHYDKTEDETVKSSASFWSKFDYILTEPGEEENKIRAASGKPEVWADFDSVEGFAGLKVLRPGDEAAGLVEERVLRAVVGSRGPEIWDVVRDFARRVVTRGWWVEVRMEPKIEILRRVG</sequence>
<dbReference type="OrthoDB" id="19039at2759"/>
<dbReference type="InterPro" id="IPR005599">
    <property type="entry name" value="GPI_mannosylTrfase"/>
</dbReference>
<evidence type="ECO:0000256" key="4">
    <source>
        <dbReference type="ARBA" id="ARBA00022676"/>
    </source>
</evidence>
<comment type="pathway">
    <text evidence="2">Protein modification; protein glycosylation.</text>
</comment>
<feature type="transmembrane region" description="Helical" evidence="12">
    <location>
        <begin position="180"/>
        <end position="209"/>
    </location>
</feature>
<feature type="transmembrane region" description="Helical" evidence="12">
    <location>
        <begin position="277"/>
        <end position="296"/>
    </location>
</feature>
<dbReference type="PANTHER" id="PTHR22760">
    <property type="entry name" value="GLYCOSYLTRANSFERASE"/>
    <property type="match status" value="1"/>
</dbReference>
<comment type="function">
    <text evidence="10">Mannosyltransferase that operates in the biosynthetic pathway of dolichol-linked oligosaccharides, the glycan precursors employed in protein asparagine (N)-glycosylation. The assembly of dolichol-linked oligosaccharides begins on the cytosolic side of the endoplasmic reticulum membrane and finishes in its lumen. The sequential addition of sugars to dolichol pyrophosphate produces dolichol-linked oligosaccharides containing fourteen sugars, including two GlcNAcs, nine mannoses and three glucoses. Once assembled, the oligosaccharide is transferred from the lipid to nascent proteins by oligosaccharyltransferases. In the lumen of the endoplasmic reticulum, adds the eighth mannose residue in an alpha-1,6 linkage onto Man(7)GlcNAc(2)-PP-dolichol to produce Man(8)GlcNAc(2)-PP-dolichol.</text>
</comment>
<feature type="transmembrane region" description="Helical" evidence="12">
    <location>
        <begin position="221"/>
        <end position="241"/>
    </location>
</feature>
<dbReference type="GO" id="GO:0006487">
    <property type="term" value="P:protein N-linked glycosylation"/>
    <property type="evidence" value="ECO:0007669"/>
    <property type="project" value="TreeGrafter"/>
</dbReference>
<evidence type="ECO:0000256" key="3">
    <source>
        <dbReference type="ARBA" id="ARBA00007063"/>
    </source>
</evidence>
<protein>
    <recommendedName>
        <fullName evidence="12">Mannosyltransferase</fullName>
        <ecNumber evidence="12">2.4.1.-</ecNumber>
    </recommendedName>
</protein>
<dbReference type="UniPathway" id="UPA00378"/>
<feature type="transmembrane region" description="Helical" evidence="12">
    <location>
        <begin position="150"/>
        <end position="168"/>
    </location>
</feature>
<evidence type="ECO:0000256" key="11">
    <source>
        <dbReference type="ARBA" id="ARBA00048899"/>
    </source>
</evidence>
<dbReference type="GO" id="GO:0052917">
    <property type="term" value="F:dol-P-Man:Man(7)GlcNAc(2)-PP-Dol alpha-1,6-mannosyltransferase activity"/>
    <property type="evidence" value="ECO:0007669"/>
    <property type="project" value="UniProtKB-EC"/>
</dbReference>
<evidence type="ECO:0000256" key="9">
    <source>
        <dbReference type="ARBA" id="ARBA00023136"/>
    </source>
</evidence>
<comment type="subcellular location">
    <subcellularLocation>
        <location evidence="1 12">Endoplasmic reticulum membrane</location>
        <topology evidence="1 12">Multi-pass membrane protein</topology>
    </subcellularLocation>
</comment>
<evidence type="ECO:0000256" key="12">
    <source>
        <dbReference type="RuleBase" id="RU363075"/>
    </source>
</evidence>
<evidence type="ECO:0000256" key="7">
    <source>
        <dbReference type="ARBA" id="ARBA00022824"/>
    </source>
</evidence>
<evidence type="ECO:0000256" key="10">
    <source>
        <dbReference type="ARBA" id="ARBA00044721"/>
    </source>
</evidence>
<feature type="transmembrane region" description="Helical" evidence="12">
    <location>
        <begin position="327"/>
        <end position="349"/>
    </location>
</feature>
<dbReference type="STRING" id="2070753.A0A3A2ZAY3"/>
<evidence type="ECO:0000256" key="5">
    <source>
        <dbReference type="ARBA" id="ARBA00022679"/>
    </source>
</evidence>
<evidence type="ECO:0000256" key="8">
    <source>
        <dbReference type="ARBA" id="ARBA00022989"/>
    </source>
</evidence>
<feature type="transmembrane region" description="Helical" evidence="12">
    <location>
        <begin position="303"/>
        <end position="321"/>
    </location>
</feature>
<dbReference type="Proteomes" id="UP000266188">
    <property type="component" value="Unassembled WGS sequence"/>
</dbReference>
<evidence type="ECO:0000256" key="2">
    <source>
        <dbReference type="ARBA" id="ARBA00004922"/>
    </source>
</evidence>
<evidence type="ECO:0000256" key="1">
    <source>
        <dbReference type="ARBA" id="ARBA00004477"/>
    </source>
</evidence>
<proteinExistence type="inferred from homology"/>
<evidence type="ECO:0000256" key="6">
    <source>
        <dbReference type="ARBA" id="ARBA00022692"/>
    </source>
</evidence>
<dbReference type="GO" id="GO:0005789">
    <property type="term" value="C:endoplasmic reticulum membrane"/>
    <property type="evidence" value="ECO:0007669"/>
    <property type="project" value="UniProtKB-SubCell"/>
</dbReference>
<evidence type="ECO:0000313" key="14">
    <source>
        <dbReference type="Proteomes" id="UP000266188"/>
    </source>
</evidence>
<comment type="catalytic activity">
    <reaction evidence="11">
        <text>an alpha-D-Man-(1-&gt;2)-alpha-D-Man-(1-&gt;2)-alpha-D-Man-(1-&gt;3)-[alpha-D-Man-(1-&gt;2)-alpha-D-Man-(1-&gt;3)-alpha-D-Man-(1-&gt;6)]-beta-D-Man-(1-&gt;4)-beta-D-GlcNAc-(1-&gt;4)-alpha-D-GlcNAc-diphospho-di-trans,poly-cis-dolichol + a di-trans,poly-cis-dolichyl beta-D-mannosyl phosphate = an alpha-D-Man-(1-&gt;2)-alpha-D-Man-(1-&gt;2)-alpha-D-Man-(1-&gt;3)-[alpha-D-Man-(1-&gt;2)-alpha-D-Man-(1-&gt;3)-[alpha-D-Man-(1-&gt;6)]-alpha-D-Man-(1-&gt;6)]-beta-D-Man-(1-&gt;4)-beta-D-GlcNAc-(1-&gt;4)-alpha-D-GlcNAc-diphospho-di-trans,poly-cis-dolichol + a di-trans,poly-cis-dolichyl phosphate + H(+)</text>
        <dbReference type="Rhea" id="RHEA:29535"/>
        <dbReference type="Rhea" id="RHEA-COMP:19498"/>
        <dbReference type="Rhea" id="RHEA-COMP:19501"/>
        <dbReference type="Rhea" id="RHEA-COMP:19518"/>
        <dbReference type="Rhea" id="RHEA-COMP:19519"/>
        <dbReference type="ChEBI" id="CHEBI:15378"/>
        <dbReference type="ChEBI" id="CHEBI:57683"/>
        <dbReference type="ChEBI" id="CHEBI:58211"/>
        <dbReference type="ChEBI" id="CHEBI:132517"/>
        <dbReference type="ChEBI" id="CHEBI:132519"/>
        <dbReference type="EC" id="2.4.1.260"/>
    </reaction>
    <physiologicalReaction direction="left-to-right" evidence="11">
        <dbReference type="Rhea" id="RHEA:29536"/>
    </physiologicalReaction>
</comment>
<gene>
    <name evidence="13" type="ORF">PHISCL_07352</name>
</gene>
<dbReference type="AlphaFoldDB" id="A0A3A2ZAY3"/>
<keyword evidence="8 12" id="KW-1133">Transmembrane helix</keyword>
<comment type="caution">
    <text evidence="13">The sequence shown here is derived from an EMBL/GenBank/DDBJ whole genome shotgun (WGS) entry which is preliminary data.</text>
</comment>
<keyword evidence="5 13" id="KW-0808">Transferase</keyword>
<comment type="similarity">
    <text evidence="3 12">Belongs to the glycosyltransferase 22 family.</text>
</comment>
<keyword evidence="14" id="KW-1185">Reference proteome</keyword>
<organism evidence="13 14">
    <name type="scientific">Aspergillus sclerotialis</name>
    <dbReference type="NCBI Taxonomy" id="2070753"/>
    <lineage>
        <taxon>Eukaryota</taxon>
        <taxon>Fungi</taxon>
        <taxon>Dikarya</taxon>
        <taxon>Ascomycota</taxon>
        <taxon>Pezizomycotina</taxon>
        <taxon>Eurotiomycetes</taxon>
        <taxon>Eurotiomycetidae</taxon>
        <taxon>Eurotiales</taxon>
        <taxon>Aspergillaceae</taxon>
        <taxon>Aspergillus</taxon>
        <taxon>Aspergillus subgen. Polypaecilum</taxon>
    </lineage>
</organism>
<feature type="transmembrane region" description="Helical" evidence="12">
    <location>
        <begin position="6"/>
        <end position="24"/>
    </location>
</feature>
<keyword evidence="7 12" id="KW-0256">Endoplasmic reticulum</keyword>
<reference evidence="14" key="1">
    <citation type="submission" date="2017-02" db="EMBL/GenBank/DDBJ databases">
        <authorList>
            <person name="Tafer H."/>
            <person name="Lopandic K."/>
        </authorList>
    </citation>
    <scope>NUCLEOTIDE SEQUENCE [LARGE SCALE GENOMIC DNA]</scope>
    <source>
        <strain evidence="14">CBS 366.77</strain>
    </source>
</reference>
<dbReference type="EC" id="2.4.1.-" evidence="12"/>
<accession>A0A3A2ZAY3</accession>
<dbReference type="PANTHER" id="PTHR22760:SF1">
    <property type="entry name" value="DOL-P-MAN:MAN(7)GLCNAC(2)-PP-DOL ALPHA-1,6-MANNOSYLTRANSFERASE"/>
    <property type="match status" value="1"/>
</dbReference>
<dbReference type="Pfam" id="PF03901">
    <property type="entry name" value="Glyco_transf_22"/>
    <property type="match status" value="1"/>
</dbReference>
<name>A0A3A2ZAY3_9EURO</name>
<keyword evidence="6 12" id="KW-0812">Transmembrane</keyword>
<keyword evidence="9 12" id="KW-0472">Membrane</keyword>
<dbReference type="EMBL" id="MVGC01000319">
    <property type="protein sequence ID" value="RJE20309.1"/>
    <property type="molecule type" value="Genomic_DNA"/>
</dbReference>
<keyword evidence="4 12" id="KW-0328">Glycosyltransferase</keyword>